<dbReference type="PANTHER" id="PTHR36001">
    <property type="entry name" value="CTAGE FAMILY PROTEIN-RELATED"/>
    <property type="match status" value="1"/>
</dbReference>
<accession>A0A0E0L9S3</accession>
<name>A0A0E0L9S3_ORYPU</name>
<sequence length="458" mass="51061">MAASAAAVAGGEPQKQLASMIREFATDESHGERGMSDLKRRLDGVRAAYDSAAGELEAAKRAREDAEQELSGSQLQVAIAVASIHTLEATISHLQEEISKVGSDLDALKFADLFMFLYHCYWQMAMRSWCLMYCLQKGDGDIERDEFISQMDQLNTKLRQFQQMVSVELYGEMCSELPSGEGQHVRGRSEIIESEGSFHYLIDNVNNADSERSIFEEQYKKYLLDHHKVTGKDCHRKGFTFLHSTGECESSDDDSIVSDDETIRELLSFEPSTSGFLMASSFSSVDNGQNSYASDQLLSTLPSLPHLEIPQRKGPLCIGSESDNDDTTTTSSQGSYIERQTIQDEYAIGGPSWEAMIAPITGFALEEEEEELMREGQILLANDRKANRLISLFDEEERAMGQMLAVLGQPLLTMGTFPTSRSFLLNLPLLFLCKEKDTLCPICKSKCATKHRCARLPL</sequence>
<dbReference type="Proteomes" id="UP000026962">
    <property type="component" value="Chromosome 6"/>
</dbReference>
<evidence type="ECO:0000256" key="2">
    <source>
        <dbReference type="SAM" id="MobiDB-lite"/>
    </source>
</evidence>
<evidence type="ECO:0000313" key="4">
    <source>
        <dbReference type="Proteomes" id="UP000026962"/>
    </source>
</evidence>
<dbReference type="eggNOG" id="ENOG502RYDV">
    <property type="taxonomic scope" value="Eukaryota"/>
</dbReference>
<proteinExistence type="predicted"/>
<feature type="coiled-coil region" evidence="1">
    <location>
        <begin position="49"/>
        <end position="76"/>
    </location>
</feature>
<reference evidence="3" key="1">
    <citation type="submission" date="2015-04" db="UniProtKB">
        <authorList>
            <consortium name="EnsemblPlants"/>
        </authorList>
    </citation>
    <scope>IDENTIFICATION</scope>
</reference>
<keyword evidence="4" id="KW-1185">Reference proteome</keyword>
<evidence type="ECO:0000256" key="1">
    <source>
        <dbReference type="SAM" id="Coils"/>
    </source>
</evidence>
<dbReference type="AlphaFoldDB" id="A0A0E0L9S3"/>
<reference evidence="3" key="2">
    <citation type="submission" date="2018-05" db="EMBL/GenBank/DDBJ databases">
        <title>OpunRS2 (Oryza punctata Reference Sequence Version 2).</title>
        <authorList>
            <person name="Zhang J."/>
            <person name="Kudrna D."/>
            <person name="Lee S."/>
            <person name="Talag J."/>
            <person name="Welchert J."/>
            <person name="Wing R.A."/>
        </authorList>
    </citation>
    <scope>NUCLEOTIDE SEQUENCE [LARGE SCALE GENOMIC DNA]</scope>
</reference>
<dbReference type="PANTHER" id="PTHR36001:SF2">
    <property type="entry name" value="CTAGE FAMILY PROTEIN-RELATED"/>
    <property type="match status" value="1"/>
</dbReference>
<evidence type="ECO:0000313" key="3">
    <source>
        <dbReference type="EnsemblPlants" id="OPUNC06G08390.1"/>
    </source>
</evidence>
<protein>
    <submittedName>
        <fullName evidence="3">Uncharacterized protein</fullName>
    </submittedName>
</protein>
<dbReference type="Gramene" id="OPUNC06G08390.1">
    <property type="protein sequence ID" value="OPUNC06G08390.1"/>
    <property type="gene ID" value="OPUNC06G08390"/>
</dbReference>
<feature type="region of interest" description="Disordered" evidence="2">
    <location>
        <begin position="312"/>
        <end position="335"/>
    </location>
</feature>
<organism evidence="3">
    <name type="scientific">Oryza punctata</name>
    <name type="common">Red rice</name>
    <dbReference type="NCBI Taxonomy" id="4537"/>
    <lineage>
        <taxon>Eukaryota</taxon>
        <taxon>Viridiplantae</taxon>
        <taxon>Streptophyta</taxon>
        <taxon>Embryophyta</taxon>
        <taxon>Tracheophyta</taxon>
        <taxon>Spermatophyta</taxon>
        <taxon>Magnoliopsida</taxon>
        <taxon>Liliopsida</taxon>
        <taxon>Poales</taxon>
        <taxon>Poaceae</taxon>
        <taxon>BOP clade</taxon>
        <taxon>Oryzoideae</taxon>
        <taxon>Oryzeae</taxon>
        <taxon>Oryzinae</taxon>
        <taxon>Oryza</taxon>
    </lineage>
</organism>
<dbReference type="EnsemblPlants" id="OPUNC06G08390.1">
    <property type="protein sequence ID" value="OPUNC06G08390.1"/>
    <property type="gene ID" value="OPUNC06G08390"/>
</dbReference>
<dbReference type="HOGENOM" id="CLU_047478_0_0_1"/>
<dbReference type="OMA" id="GPSWEAM"/>
<keyword evidence="1" id="KW-0175">Coiled coil</keyword>
<dbReference type="InterPro" id="IPR053327">
    <property type="entry name" value="KIP"/>
</dbReference>